<dbReference type="InterPro" id="IPR025338">
    <property type="entry name" value="DUF4244"/>
</dbReference>
<accession>A0A7M1QUR4</accession>
<organism evidence="1 2">
    <name type="scientific">Trueperella pecoris</name>
    <dbReference type="NCBI Taxonomy" id="2733571"/>
    <lineage>
        <taxon>Bacteria</taxon>
        <taxon>Bacillati</taxon>
        <taxon>Actinomycetota</taxon>
        <taxon>Actinomycetes</taxon>
        <taxon>Actinomycetales</taxon>
        <taxon>Actinomycetaceae</taxon>
        <taxon>Trueperella</taxon>
    </lineage>
</organism>
<reference evidence="1 2" key="1">
    <citation type="submission" date="2020-10" db="EMBL/GenBank/DDBJ databases">
        <title>Trueperella pecoris sp. nov. isolated from bovine and porcine specimens.</title>
        <authorList>
            <person name="Schoenecker L."/>
            <person name="Schnydrig P."/>
            <person name="Brodard I."/>
            <person name="Thomann A."/>
            <person name="Hemphill A."/>
            <person name="Rodriguez-Campos S."/>
            <person name="Perreten V."/>
            <person name="Jores J."/>
            <person name="Kittl S."/>
        </authorList>
    </citation>
    <scope>NUCLEOTIDE SEQUENCE [LARGE SCALE GENOMIC DNA]</scope>
    <source>
        <strain evidence="1 2">15A0121</strain>
    </source>
</reference>
<dbReference type="AlphaFoldDB" id="A0A7M1QUR4"/>
<dbReference type="RefSeq" id="WP_193326755.1">
    <property type="nucleotide sequence ID" value="NZ_CP053291.1"/>
</dbReference>
<evidence type="ECO:0000313" key="2">
    <source>
        <dbReference type="Proteomes" id="UP000595053"/>
    </source>
</evidence>
<dbReference type="Pfam" id="PF14029">
    <property type="entry name" value="DUF4244"/>
    <property type="match status" value="1"/>
</dbReference>
<sequence>MIKRVLTKALTPKVESGMVSAEYAVGTVATTSLAGILVWLVQQEWFRDAIVGIFKLIFSFN</sequence>
<gene>
    <name evidence="1" type="ORF">INS88_09925</name>
</gene>
<keyword evidence="2" id="KW-1185">Reference proteome</keyword>
<accession>A0A8A5UD34</accession>
<proteinExistence type="predicted"/>
<dbReference type="EMBL" id="CP063213">
    <property type="protein sequence ID" value="QOR45553.1"/>
    <property type="molecule type" value="Genomic_DNA"/>
</dbReference>
<evidence type="ECO:0000313" key="1">
    <source>
        <dbReference type="EMBL" id="QOR45553.1"/>
    </source>
</evidence>
<name>A0A7M1QUR4_9ACTO</name>
<protein>
    <submittedName>
        <fullName evidence="1">DUF4244 domain-containing protein</fullName>
    </submittedName>
</protein>
<dbReference type="Proteomes" id="UP000595053">
    <property type="component" value="Chromosome"/>
</dbReference>